<protein>
    <submittedName>
        <fullName evidence="2">Uncharacterized protein</fullName>
    </submittedName>
</protein>
<feature type="transmembrane region" description="Helical" evidence="1">
    <location>
        <begin position="7"/>
        <end position="27"/>
    </location>
</feature>
<dbReference type="EMBL" id="WVTA01000008">
    <property type="protein sequence ID" value="KAK3207830.1"/>
    <property type="molecule type" value="Genomic_DNA"/>
</dbReference>
<keyword evidence="1" id="KW-0472">Membrane</keyword>
<feature type="transmembrane region" description="Helical" evidence="1">
    <location>
        <begin position="33"/>
        <end position="64"/>
    </location>
</feature>
<reference evidence="2 3" key="1">
    <citation type="submission" date="2021-02" db="EMBL/GenBank/DDBJ databases">
        <title>Genome assembly of Pseudopithomyces chartarum.</title>
        <authorList>
            <person name="Jauregui R."/>
            <person name="Singh J."/>
            <person name="Voisey C."/>
        </authorList>
    </citation>
    <scope>NUCLEOTIDE SEQUENCE [LARGE SCALE GENOMIC DNA]</scope>
    <source>
        <strain evidence="2 3">AGR01</strain>
    </source>
</reference>
<keyword evidence="1" id="KW-0812">Transmembrane</keyword>
<proteinExistence type="predicted"/>
<comment type="caution">
    <text evidence="2">The sequence shown here is derived from an EMBL/GenBank/DDBJ whole genome shotgun (WGS) entry which is preliminary data.</text>
</comment>
<keyword evidence="3" id="KW-1185">Reference proteome</keyword>
<organism evidence="2 3">
    <name type="scientific">Pseudopithomyces chartarum</name>
    <dbReference type="NCBI Taxonomy" id="1892770"/>
    <lineage>
        <taxon>Eukaryota</taxon>
        <taxon>Fungi</taxon>
        <taxon>Dikarya</taxon>
        <taxon>Ascomycota</taxon>
        <taxon>Pezizomycotina</taxon>
        <taxon>Dothideomycetes</taxon>
        <taxon>Pleosporomycetidae</taxon>
        <taxon>Pleosporales</taxon>
        <taxon>Massarineae</taxon>
        <taxon>Didymosphaeriaceae</taxon>
        <taxon>Pseudopithomyces</taxon>
    </lineage>
</organism>
<evidence type="ECO:0000256" key="1">
    <source>
        <dbReference type="SAM" id="Phobius"/>
    </source>
</evidence>
<evidence type="ECO:0000313" key="2">
    <source>
        <dbReference type="EMBL" id="KAK3207830.1"/>
    </source>
</evidence>
<keyword evidence="1" id="KW-1133">Transmembrane helix</keyword>
<evidence type="ECO:0000313" key="3">
    <source>
        <dbReference type="Proteomes" id="UP001280581"/>
    </source>
</evidence>
<dbReference type="AlphaFoldDB" id="A0AAN6RGH3"/>
<accession>A0AAN6RGH3</accession>
<dbReference type="Proteomes" id="UP001280581">
    <property type="component" value="Unassembled WGS sequence"/>
</dbReference>
<gene>
    <name evidence="2" type="ORF">GRF29_96g516189</name>
</gene>
<sequence>MWSSRHLVFILIRPICHFNIVLIYDIPLKLIDVIFITIIVIVVFVIIIVVFLVAFLVDFFLFHLCSHHILRMRRFDQENFIDVLQDYATCAPQDFYKEHTKVNIDTEAKLVHKENNDAGNKYILQDDCKVDS</sequence>
<name>A0AAN6RGH3_9PLEO</name>